<dbReference type="Gene3D" id="3.90.75.20">
    <property type="match status" value="1"/>
</dbReference>
<evidence type="ECO:0000259" key="1">
    <source>
        <dbReference type="Pfam" id="PF04545"/>
    </source>
</evidence>
<organism evidence="3">
    <name type="scientific">Streptomyces sp. CMC78</name>
    <dbReference type="NCBI Taxonomy" id="3231512"/>
    <lineage>
        <taxon>Bacteria</taxon>
        <taxon>Bacillati</taxon>
        <taxon>Actinomycetota</taxon>
        <taxon>Actinomycetes</taxon>
        <taxon>Kitasatosporales</taxon>
        <taxon>Streptomycetaceae</taxon>
        <taxon>Streptomyces</taxon>
    </lineage>
</organism>
<dbReference type="InterPro" id="IPR007630">
    <property type="entry name" value="RNA_pol_sigma70_r4"/>
</dbReference>
<proteinExistence type="predicted"/>
<feature type="domain" description="RNA polymerase sigma-70 region 4" evidence="1">
    <location>
        <begin position="55"/>
        <end position="93"/>
    </location>
</feature>
<dbReference type="SUPFAM" id="SSF54060">
    <property type="entry name" value="His-Me finger endonucleases"/>
    <property type="match status" value="1"/>
</dbReference>
<dbReference type="EMBL" id="AP035884">
    <property type="protein sequence ID" value="BFP51440.1"/>
    <property type="molecule type" value="Genomic_DNA"/>
</dbReference>
<dbReference type="InterPro" id="IPR044925">
    <property type="entry name" value="His-Me_finger_sf"/>
</dbReference>
<dbReference type="GO" id="GO:0006352">
    <property type="term" value="P:DNA-templated transcription initiation"/>
    <property type="evidence" value="ECO:0007669"/>
    <property type="project" value="InterPro"/>
</dbReference>
<evidence type="ECO:0000313" key="3">
    <source>
        <dbReference type="EMBL" id="BFP51440.1"/>
    </source>
</evidence>
<dbReference type="Pfam" id="PF13392">
    <property type="entry name" value="HNH_3"/>
    <property type="match status" value="1"/>
</dbReference>
<dbReference type="CDD" id="cd00085">
    <property type="entry name" value="HNHc"/>
    <property type="match status" value="1"/>
</dbReference>
<feature type="domain" description="HNH nuclease" evidence="2">
    <location>
        <begin position="2"/>
        <end position="43"/>
    </location>
</feature>
<dbReference type="AlphaFoldDB" id="A0AB33KB25"/>
<gene>
    <name evidence="3" type="ORF">SCMC78_12470</name>
</gene>
<protein>
    <recommendedName>
        <fullName evidence="4">HNH nuclease domain-containing protein</fullName>
    </recommendedName>
</protein>
<accession>A0AB33KB25</accession>
<evidence type="ECO:0000259" key="2">
    <source>
        <dbReference type="Pfam" id="PF13392"/>
    </source>
</evidence>
<dbReference type="Pfam" id="PF04545">
    <property type="entry name" value="Sigma70_r4"/>
    <property type="match status" value="1"/>
</dbReference>
<evidence type="ECO:0008006" key="4">
    <source>
        <dbReference type="Google" id="ProtNLM"/>
    </source>
</evidence>
<sequence>MHRLVWEAFRGPIPDGHQIDHINRVRHDNRLTNLQCLSVKDHAAKDRRGERCGAAKLTEKQVRGIRLRYANGEASQRKLGGEYGVSRETIRWIVTGKSWAWLD</sequence>
<reference evidence="3" key="1">
    <citation type="submission" date="2024-07" db="EMBL/GenBank/DDBJ databases">
        <title>Complete genome sequences of cellulolytic bacteria, Kitasatospora sp. CMC57 and Streptomyces sp. CMC78, isolated from Japanese agricultural soil.</title>
        <authorList>
            <person name="Hashimoto T."/>
            <person name="Ito M."/>
            <person name="Iwamoto M."/>
            <person name="Fukahori D."/>
            <person name="Shoda T."/>
            <person name="Sakoda M."/>
            <person name="Morohoshi T."/>
            <person name="Mitsuboshi M."/>
            <person name="Nishizawa T."/>
        </authorList>
    </citation>
    <scope>NUCLEOTIDE SEQUENCE</scope>
    <source>
        <strain evidence="3">CMC78</strain>
    </source>
</reference>
<name>A0AB33KB25_9ACTN</name>
<dbReference type="KEGG" id="stcm:SCMC78_12470"/>
<dbReference type="GO" id="GO:0003700">
    <property type="term" value="F:DNA-binding transcription factor activity"/>
    <property type="evidence" value="ECO:0007669"/>
    <property type="project" value="InterPro"/>
</dbReference>
<dbReference type="InterPro" id="IPR003615">
    <property type="entry name" value="HNH_nuc"/>
</dbReference>